<dbReference type="InParanoid" id="A0A7E5W346"/>
<dbReference type="AlphaFoldDB" id="A0A7E5W346"/>
<dbReference type="RefSeq" id="XP_026735010.1">
    <property type="nucleotide sequence ID" value="XM_026879209.1"/>
</dbReference>
<feature type="compositionally biased region" description="Acidic residues" evidence="6">
    <location>
        <begin position="197"/>
        <end position="208"/>
    </location>
</feature>
<sequence length="602" mass="68444">MPELMEQMYCSQQIVIPPKYPYVLKRYCKAAIKTQPYDLLRWSFEYFKALAEHRPPPVKLRLEYPIYSTEGGLTRGCLKVLANQLSGMTEIPVVVLKQSWQGFCLDSDELKRILCLCEVHLREESVPYRYFMAVAAGLLTKCLTHTMILICESLTKEPDGGSAAIPVGEFIAMYKFLADMDAGKDVKYYNGYREGESPPEEEAEEEASAEATDAGGETRVARILNLDSDEEEDYWGDKNVQKLTLIDDHVAHNARLSMKLNLPVIGKIERSPSIERAREIERDNFNRERRGRAAPSEETEKKLKQISTGKLASDLPKEEKSKEVADVHEKQAVEIFVYDEDDKEVEYEIYGELQVEDQDGIPEGFYTQSMQADVDIEATDGEHHARQGDDKERAALFLAEIFQIRDERMKDLNQTFEDIANIVDRFRTANYDLGMVAGRQMSTTSGEFIVHTIEKDIMAYIDEQIAILPDPDLKKKKAKPEEVAMIRDILQEFLDENMEIIVPEIEEVEEEEAPIPEVTTVYAVPGIGGPVDPDIIHDFIEYAEEVCKTQGDLIMPRNIRHFLCPPLEKYVEINYDETPTKKEEVATGGGVTVIGEKKAETP</sequence>
<evidence type="ECO:0000256" key="5">
    <source>
        <dbReference type="ARBA" id="ARBA00035651"/>
    </source>
</evidence>
<name>A0A7E5W346_TRINI</name>
<feature type="region of interest" description="Disordered" evidence="6">
    <location>
        <begin position="192"/>
        <end position="215"/>
    </location>
</feature>
<evidence type="ECO:0000256" key="3">
    <source>
        <dbReference type="ARBA" id="ARBA00023069"/>
    </source>
</evidence>
<evidence type="ECO:0000256" key="2">
    <source>
        <dbReference type="ARBA" id="ARBA00022846"/>
    </source>
</evidence>
<keyword evidence="4" id="KW-0966">Cell projection</keyword>
<feature type="region of interest" description="Disordered" evidence="6">
    <location>
        <begin position="285"/>
        <end position="323"/>
    </location>
</feature>
<organism evidence="7 8">
    <name type="scientific">Trichoplusia ni</name>
    <name type="common">Cabbage looper</name>
    <dbReference type="NCBI Taxonomy" id="7111"/>
    <lineage>
        <taxon>Eukaryota</taxon>
        <taxon>Metazoa</taxon>
        <taxon>Ecdysozoa</taxon>
        <taxon>Arthropoda</taxon>
        <taxon>Hexapoda</taxon>
        <taxon>Insecta</taxon>
        <taxon>Pterygota</taxon>
        <taxon>Neoptera</taxon>
        <taxon>Endopterygota</taxon>
        <taxon>Lepidoptera</taxon>
        <taxon>Glossata</taxon>
        <taxon>Ditrysia</taxon>
        <taxon>Noctuoidea</taxon>
        <taxon>Noctuidae</taxon>
        <taxon>Plusiinae</taxon>
        <taxon>Trichoplusia</taxon>
    </lineage>
</organism>
<protein>
    <submittedName>
        <fullName evidence="8">Uncharacterized protein LOC113498945</fullName>
    </submittedName>
</protein>
<evidence type="ECO:0000256" key="6">
    <source>
        <dbReference type="SAM" id="MobiDB-lite"/>
    </source>
</evidence>
<keyword evidence="7" id="KW-1185">Reference proteome</keyword>
<dbReference type="PANTHER" id="PTHR14952:SF9">
    <property type="entry name" value="EF-HAND DOMAIN-CONTAINING PROTEIN"/>
    <property type="match status" value="1"/>
</dbReference>
<dbReference type="SUPFAM" id="SSF47391">
    <property type="entry name" value="Dimerization-anchoring domain of cAMP-dependent PK regulatory subunit"/>
    <property type="match status" value="1"/>
</dbReference>
<comment type="subcellular location">
    <subcellularLocation>
        <location evidence="1">Cell projection</location>
        <location evidence="1">Cilium</location>
        <location evidence="1">Flagellum</location>
    </subcellularLocation>
</comment>
<evidence type="ECO:0000256" key="4">
    <source>
        <dbReference type="ARBA" id="ARBA00023273"/>
    </source>
</evidence>
<keyword evidence="3" id="KW-0969">Cilium</keyword>
<evidence type="ECO:0000313" key="8">
    <source>
        <dbReference type="RefSeq" id="XP_026735010.1"/>
    </source>
</evidence>
<proteinExistence type="inferred from homology"/>
<gene>
    <name evidence="8" type="primary">LOC113498945</name>
</gene>
<evidence type="ECO:0000313" key="7">
    <source>
        <dbReference type="Proteomes" id="UP000322000"/>
    </source>
</evidence>
<dbReference type="GeneID" id="113498945"/>
<dbReference type="Proteomes" id="UP000322000">
    <property type="component" value="Chromosome 11"/>
</dbReference>
<reference evidence="8" key="1">
    <citation type="submission" date="2025-08" db="UniProtKB">
        <authorList>
            <consortium name="RefSeq"/>
        </authorList>
    </citation>
    <scope>IDENTIFICATION</scope>
</reference>
<evidence type="ECO:0000256" key="1">
    <source>
        <dbReference type="ARBA" id="ARBA00004230"/>
    </source>
</evidence>
<dbReference type="OrthoDB" id="10067602at2759"/>
<comment type="similarity">
    <text evidence="5">Belongs to the ropporin family.</text>
</comment>
<dbReference type="PANTHER" id="PTHR14952">
    <property type="entry name" value="ROPPORIN-1-LIKE PROTEIN"/>
    <property type="match status" value="1"/>
</dbReference>
<keyword evidence="2" id="KW-0282">Flagellum</keyword>
<dbReference type="GO" id="GO:0031514">
    <property type="term" value="C:motile cilium"/>
    <property type="evidence" value="ECO:0007669"/>
    <property type="project" value="UniProtKB-SubCell"/>
</dbReference>
<dbReference type="Gene3D" id="1.20.890.10">
    <property type="entry name" value="cAMP-dependent protein kinase regulatory subunit, dimerization-anchoring domain"/>
    <property type="match status" value="1"/>
</dbReference>
<dbReference type="KEGG" id="tnl:113498945"/>
<accession>A0A7E5W346</accession>